<gene>
    <name evidence="1" type="ORF">THAOC_37592</name>
</gene>
<reference evidence="1 2" key="1">
    <citation type="journal article" date="2012" name="Genome Biol.">
        <title>Genome and low-iron response of an oceanic diatom adapted to chronic iron limitation.</title>
        <authorList>
            <person name="Lommer M."/>
            <person name="Specht M."/>
            <person name="Roy A.S."/>
            <person name="Kraemer L."/>
            <person name="Andreson R."/>
            <person name="Gutowska M.A."/>
            <person name="Wolf J."/>
            <person name="Bergner S.V."/>
            <person name="Schilhabel M.B."/>
            <person name="Klostermeier U.C."/>
            <person name="Beiko R.G."/>
            <person name="Rosenstiel P."/>
            <person name="Hippler M."/>
            <person name="Laroche J."/>
        </authorList>
    </citation>
    <scope>NUCLEOTIDE SEQUENCE [LARGE SCALE GENOMIC DNA]</scope>
    <source>
        <strain evidence="1 2">CCMP1005</strain>
    </source>
</reference>
<dbReference type="AlphaFoldDB" id="K0RBL7"/>
<protein>
    <submittedName>
        <fullName evidence="1">Uncharacterized protein</fullName>
    </submittedName>
</protein>
<keyword evidence="2" id="KW-1185">Reference proteome</keyword>
<evidence type="ECO:0000313" key="2">
    <source>
        <dbReference type="Proteomes" id="UP000266841"/>
    </source>
</evidence>
<dbReference type="EMBL" id="AGNL01050450">
    <property type="protein sequence ID" value="EJK43917.1"/>
    <property type="molecule type" value="Genomic_DNA"/>
</dbReference>
<organism evidence="1 2">
    <name type="scientific">Thalassiosira oceanica</name>
    <name type="common">Marine diatom</name>
    <dbReference type="NCBI Taxonomy" id="159749"/>
    <lineage>
        <taxon>Eukaryota</taxon>
        <taxon>Sar</taxon>
        <taxon>Stramenopiles</taxon>
        <taxon>Ochrophyta</taxon>
        <taxon>Bacillariophyta</taxon>
        <taxon>Coscinodiscophyceae</taxon>
        <taxon>Thalassiosirophycidae</taxon>
        <taxon>Thalassiosirales</taxon>
        <taxon>Thalassiosiraceae</taxon>
        <taxon>Thalassiosira</taxon>
    </lineage>
</organism>
<sequence length="152" mass="16666">MRVFGALHQDLLPVEPRSVFRQRGNEPDLALVRRYVLLVAEAVVVVDIAGPARMVSGRDAAAVELLDALPRVEREDVDDVPGGESLGEERVRVDGDIDLNELAARAADRLPVARAELHRDVFPTPTRYRPDLDDLAVVPADMLLGWGEALEA</sequence>
<evidence type="ECO:0000313" key="1">
    <source>
        <dbReference type="EMBL" id="EJK43917.1"/>
    </source>
</evidence>
<dbReference type="Proteomes" id="UP000266841">
    <property type="component" value="Unassembled WGS sequence"/>
</dbReference>
<name>K0RBL7_THAOC</name>
<proteinExistence type="predicted"/>
<comment type="caution">
    <text evidence="1">The sequence shown here is derived from an EMBL/GenBank/DDBJ whole genome shotgun (WGS) entry which is preliminary data.</text>
</comment>
<accession>K0RBL7</accession>